<evidence type="ECO:0000256" key="1">
    <source>
        <dbReference type="SAM" id="SignalP"/>
    </source>
</evidence>
<reference evidence="2 3" key="1">
    <citation type="submission" date="2020-08" db="EMBL/GenBank/DDBJ databases">
        <title>The genome sequence of type strain Novosphingobium piscinae KCTC 42194.</title>
        <authorList>
            <person name="Liu Y."/>
        </authorList>
    </citation>
    <scope>NUCLEOTIDE SEQUENCE [LARGE SCALE GENOMIC DNA]</scope>
    <source>
        <strain evidence="2 3">KCTC 42194</strain>
    </source>
</reference>
<dbReference type="InterPro" id="IPR052517">
    <property type="entry name" value="GlcG_carb_metab_protein"/>
</dbReference>
<dbReference type="SUPFAM" id="SSF143744">
    <property type="entry name" value="GlcG-like"/>
    <property type="match status" value="1"/>
</dbReference>
<dbReference type="EMBL" id="JACLAX010000016">
    <property type="protein sequence ID" value="MBC2670217.1"/>
    <property type="molecule type" value="Genomic_DNA"/>
</dbReference>
<gene>
    <name evidence="2" type="ORF">H7F53_13765</name>
</gene>
<sequence length="181" mass="18279">MKTSMWIRQAMVAVVAALAAPLAAQAPASGGPPPVFNRPPVDQAKSTTLLVPTLSAAGAQRMVDAVTAEAERTRNAVTIAVVDRGANLIALKRMDGADLGSLQAALAKASSAAKMQIPTGTFLESGTPNLPLATAFISAGLTLLAGGEPIFVKGAFVGAIAVSGTGDDQTYIKIALAALDR</sequence>
<dbReference type="AlphaFoldDB" id="A0A7X1G1E1"/>
<evidence type="ECO:0000313" key="2">
    <source>
        <dbReference type="EMBL" id="MBC2670217.1"/>
    </source>
</evidence>
<dbReference type="Gene3D" id="3.30.450.150">
    <property type="entry name" value="Haem-degrading domain"/>
    <property type="match status" value="1"/>
</dbReference>
<keyword evidence="3" id="KW-1185">Reference proteome</keyword>
<proteinExistence type="predicted"/>
<keyword evidence="1" id="KW-0732">Signal</keyword>
<organism evidence="2 3">
    <name type="scientific">Novosphingobium piscinae</name>
    <dbReference type="NCBI Taxonomy" id="1507448"/>
    <lineage>
        <taxon>Bacteria</taxon>
        <taxon>Pseudomonadati</taxon>
        <taxon>Pseudomonadota</taxon>
        <taxon>Alphaproteobacteria</taxon>
        <taxon>Sphingomonadales</taxon>
        <taxon>Sphingomonadaceae</taxon>
        <taxon>Novosphingobium</taxon>
    </lineage>
</organism>
<dbReference type="InterPro" id="IPR005624">
    <property type="entry name" value="PduO/GlcC-like"/>
</dbReference>
<dbReference type="InterPro" id="IPR038084">
    <property type="entry name" value="PduO/GlcC-like_sf"/>
</dbReference>
<dbReference type="Proteomes" id="UP000551327">
    <property type="component" value="Unassembled WGS sequence"/>
</dbReference>
<dbReference type="Pfam" id="PF03928">
    <property type="entry name" value="HbpS-like"/>
    <property type="match status" value="1"/>
</dbReference>
<dbReference type="PANTHER" id="PTHR34309">
    <property type="entry name" value="SLR1406 PROTEIN"/>
    <property type="match status" value="1"/>
</dbReference>
<feature type="signal peptide" evidence="1">
    <location>
        <begin position="1"/>
        <end position="28"/>
    </location>
</feature>
<name>A0A7X1G1E1_9SPHN</name>
<protein>
    <submittedName>
        <fullName evidence="2">Heme-binding protein</fullName>
    </submittedName>
</protein>
<dbReference type="RefSeq" id="WP_185680081.1">
    <property type="nucleotide sequence ID" value="NZ_JACLAX010000016.1"/>
</dbReference>
<comment type="caution">
    <text evidence="2">The sequence shown here is derived from an EMBL/GenBank/DDBJ whole genome shotgun (WGS) entry which is preliminary data.</text>
</comment>
<dbReference type="PANTHER" id="PTHR34309:SF1">
    <property type="entry name" value="PROTEIN GLCG"/>
    <property type="match status" value="1"/>
</dbReference>
<feature type="chain" id="PRO_5031032261" evidence="1">
    <location>
        <begin position="29"/>
        <end position="181"/>
    </location>
</feature>
<evidence type="ECO:0000313" key="3">
    <source>
        <dbReference type="Proteomes" id="UP000551327"/>
    </source>
</evidence>
<accession>A0A7X1G1E1</accession>